<proteinExistence type="predicted"/>
<comment type="caution">
    <text evidence="3">The sequence shown here is derived from an EMBL/GenBank/DDBJ whole genome shotgun (WGS) entry which is preliminary data.</text>
</comment>
<dbReference type="InterPro" id="IPR022044">
    <property type="entry name" value="TcdB_toxin_mid/C"/>
</dbReference>
<evidence type="ECO:0000259" key="2">
    <source>
        <dbReference type="Pfam" id="PF12255"/>
    </source>
</evidence>
<protein>
    <recommendedName>
        <fullName evidence="2">Insecticide toxin TcdB middle/C-terminal domain-containing protein</fullName>
    </recommendedName>
</protein>
<reference evidence="3 4" key="1">
    <citation type="submission" date="2017-09" db="EMBL/GenBank/DDBJ databases">
        <title>Large-scale bioinformatics analysis of Bacillus genomes uncovers conserved roles of natural products in bacterial physiology.</title>
        <authorList>
            <consortium name="Agbiome Team Llc"/>
            <person name="Bleich R.M."/>
            <person name="Grubbs K.J."/>
            <person name="Santa Maria K.C."/>
            <person name="Allen S.E."/>
            <person name="Farag S."/>
            <person name="Shank E.A."/>
            <person name="Bowers A."/>
        </authorList>
    </citation>
    <scope>NUCLEOTIDE SEQUENCE [LARGE SCALE GENOMIC DNA]</scope>
    <source>
        <strain evidence="3 4">AFS060282</strain>
    </source>
</reference>
<organism evidence="3 4">
    <name type="scientific">Bacillus cereus</name>
    <dbReference type="NCBI Taxonomy" id="1396"/>
    <lineage>
        <taxon>Bacteria</taxon>
        <taxon>Bacillati</taxon>
        <taxon>Bacillota</taxon>
        <taxon>Bacilli</taxon>
        <taxon>Bacillales</taxon>
        <taxon>Bacillaceae</taxon>
        <taxon>Bacillus</taxon>
        <taxon>Bacillus cereus group</taxon>
    </lineage>
</organism>
<gene>
    <name evidence="3" type="ORF">COK98_08905</name>
</gene>
<feature type="domain" description="Insecticide toxin TcdB middle/C-terminal" evidence="2">
    <location>
        <begin position="2"/>
        <end position="56"/>
    </location>
</feature>
<dbReference type="Pfam" id="PF12255">
    <property type="entry name" value="TcdB_toxin_midC"/>
    <property type="match status" value="1"/>
</dbReference>
<feature type="compositionally biased region" description="Basic and acidic residues" evidence="1">
    <location>
        <begin position="1"/>
        <end position="14"/>
    </location>
</feature>
<evidence type="ECO:0000256" key="1">
    <source>
        <dbReference type="SAM" id="MobiDB-lite"/>
    </source>
</evidence>
<accession>A0A9X7G8K0</accession>
<dbReference type="Proteomes" id="UP000226257">
    <property type="component" value="Unassembled WGS sequence"/>
</dbReference>
<feature type="region of interest" description="Disordered" evidence="1">
    <location>
        <begin position="1"/>
        <end position="25"/>
    </location>
</feature>
<evidence type="ECO:0000313" key="3">
    <source>
        <dbReference type="EMBL" id="PFV08643.1"/>
    </source>
</evidence>
<sequence length="137" mass="16038">MHYPRREQTNKKPYPDTLPDTSWSSSYDSQQMLLRFTRQREKTYHLTNSENRRLGIPHQNRLDAFVYLAKIVPAEGISTEFLEDDGILQFPAQERAYGGQTETIYVGEDKPDLRALVYYTRSAVLDKPMKEYLAMNN</sequence>
<name>A0A9X7G8K0_BACCE</name>
<dbReference type="AlphaFoldDB" id="A0A9X7G8K0"/>
<dbReference type="EMBL" id="NVDQ01000017">
    <property type="protein sequence ID" value="PFV08643.1"/>
    <property type="molecule type" value="Genomic_DNA"/>
</dbReference>
<evidence type="ECO:0000313" key="4">
    <source>
        <dbReference type="Proteomes" id="UP000226257"/>
    </source>
</evidence>